<organism evidence="2 3">
    <name type="scientific">Candidatus Blautia gallistercoris</name>
    <dbReference type="NCBI Taxonomy" id="2838490"/>
    <lineage>
        <taxon>Bacteria</taxon>
        <taxon>Bacillati</taxon>
        <taxon>Bacillota</taxon>
        <taxon>Clostridia</taxon>
        <taxon>Lachnospirales</taxon>
        <taxon>Lachnospiraceae</taxon>
        <taxon>Blautia</taxon>
    </lineage>
</organism>
<evidence type="ECO:0000256" key="1">
    <source>
        <dbReference type="SAM" id="Phobius"/>
    </source>
</evidence>
<dbReference type="Pfam" id="PF06161">
    <property type="entry name" value="DUF975"/>
    <property type="match status" value="1"/>
</dbReference>
<dbReference type="PANTHER" id="PTHR40076:SF1">
    <property type="entry name" value="MEMBRANE PROTEIN"/>
    <property type="match status" value="1"/>
</dbReference>
<proteinExistence type="predicted"/>
<sequence length="641" mass="72858">MQTRKEMKRRARQTVRGHWGILVAVCLIAAFLGTEFSNSLSLIYHYRGGVAAESEATEYSGMTTGVYRAIMTDALATALSGDVEEGKKISRERTDEAVQRTRDGEGNPALGRSRGFAARIVNGVASGSFLVEAVAAFRGIGASTNVVLVLFILLALGLGFLVWFYLVNMYTAVSRRIFLESRMYEKVPIQRFLVFIRIRRWHNVSKVMFMTSVFYFLWSLTIVGQVIKKYSYYMVPYIVAENPDISWREAITLSRKMMNGHKWECFVFELSFLPWELLGNLTLGILRILYVNPYEVAAFTEYYANLREIAKQNNLEGSQLLNDQYLFEKADHQTLEKAYEDVVALSRIPEVKLPLKGIRSFMARAFGITIFNRTDEEQYMASEERKLRVLVMENIVAGKSYPGRLFPIPESQKNRMVENIHYLRHYSIPTLVFLFFIFSFIGWIWEVSLHLVLDGAFVNRGVLRGPWLPIYGAGGVLILMLLNKLRRRPVLEFLAILVLCGFVEYVTSYVLEVTQNGTKWWDYSGYFLNLNGRICAEALLIFGLGGIAIVYLAAPLLDNYLRRIPFRISVPVCAVLLAIFLVDSVYSLQNPNTGKGITDYHGAAVEQREVMEHDRGFSGSDLYHTVYLSGLASDPMDAKLS</sequence>
<evidence type="ECO:0000313" key="2">
    <source>
        <dbReference type="EMBL" id="HIX58997.1"/>
    </source>
</evidence>
<protein>
    <submittedName>
        <fullName evidence="2">DUF975 family protein</fullName>
    </submittedName>
</protein>
<keyword evidence="1" id="KW-1133">Transmembrane helix</keyword>
<dbReference type="Proteomes" id="UP000886817">
    <property type="component" value="Unassembled WGS sequence"/>
</dbReference>
<feature type="transmembrane region" description="Helical" evidence="1">
    <location>
        <begin position="465"/>
        <end position="483"/>
    </location>
</feature>
<keyword evidence="1" id="KW-0812">Transmembrane</keyword>
<feature type="transmembrane region" description="Helical" evidence="1">
    <location>
        <begin position="531"/>
        <end position="554"/>
    </location>
</feature>
<reference evidence="2" key="2">
    <citation type="submission" date="2021-04" db="EMBL/GenBank/DDBJ databases">
        <authorList>
            <person name="Gilroy R."/>
        </authorList>
    </citation>
    <scope>NUCLEOTIDE SEQUENCE</scope>
    <source>
        <strain evidence="2">ChiSjej1B19-8411</strain>
    </source>
</reference>
<gene>
    <name evidence="2" type="ORF">IAA45_04685</name>
</gene>
<dbReference type="InterPro" id="IPR010540">
    <property type="entry name" value="CmpB_TMEM229"/>
</dbReference>
<feature type="transmembrane region" description="Helical" evidence="1">
    <location>
        <begin position="272"/>
        <end position="290"/>
    </location>
</feature>
<name>A0A9D1WIX8_9FIRM</name>
<dbReference type="EMBL" id="DXEX01000105">
    <property type="protein sequence ID" value="HIX58997.1"/>
    <property type="molecule type" value="Genomic_DNA"/>
</dbReference>
<feature type="transmembrane region" description="Helical" evidence="1">
    <location>
        <begin position="21"/>
        <end position="46"/>
    </location>
</feature>
<feature type="transmembrane region" description="Helical" evidence="1">
    <location>
        <begin position="207"/>
        <end position="227"/>
    </location>
</feature>
<dbReference type="AlphaFoldDB" id="A0A9D1WIX8"/>
<dbReference type="InterPro" id="IPR010380">
    <property type="entry name" value="DUF975"/>
</dbReference>
<keyword evidence="1" id="KW-0472">Membrane</keyword>
<evidence type="ECO:0000313" key="3">
    <source>
        <dbReference type="Proteomes" id="UP000886817"/>
    </source>
</evidence>
<feature type="transmembrane region" description="Helical" evidence="1">
    <location>
        <begin position="146"/>
        <end position="167"/>
    </location>
</feature>
<accession>A0A9D1WIX8</accession>
<feature type="transmembrane region" description="Helical" evidence="1">
    <location>
        <begin position="490"/>
        <end position="511"/>
    </location>
</feature>
<reference evidence="2" key="1">
    <citation type="journal article" date="2021" name="PeerJ">
        <title>Extensive microbial diversity within the chicken gut microbiome revealed by metagenomics and culture.</title>
        <authorList>
            <person name="Gilroy R."/>
            <person name="Ravi A."/>
            <person name="Getino M."/>
            <person name="Pursley I."/>
            <person name="Horton D.L."/>
            <person name="Alikhan N.F."/>
            <person name="Baker D."/>
            <person name="Gharbi K."/>
            <person name="Hall N."/>
            <person name="Watson M."/>
            <person name="Adriaenssens E.M."/>
            <person name="Foster-Nyarko E."/>
            <person name="Jarju S."/>
            <person name="Secka A."/>
            <person name="Antonio M."/>
            <person name="Oren A."/>
            <person name="Chaudhuri R.R."/>
            <person name="La Ragione R."/>
            <person name="Hildebrand F."/>
            <person name="Pallen M.J."/>
        </authorList>
    </citation>
    <scope>NUCLEOTIDE SEQUENCE</scope>
    <source>
        <strain evidence="2">ChiSjej1B19-8411</strain>
    </source>
</reference>
<feature type="transmembrane region" description="Helical" evidence="1">
    <location>
        <begin position="423"/>
        <end position="445"/>
    </location>
</feature>
<feature type="transmembrane region" description="Helical" evidence="1">
    <location>
        <begin position="566"/>
        <end position="588"/>
    </location>
</feature>
<comment type="caution">
    <text evidence="2">The sequence shown here is derived from an EMBL/GenBank/DDBJ whole genome shotgun (WGS) entry which is preliminary data.</text>
</comment>
<dbReference type="Pfam" id="PF06541">
    <property type="entry name" value="ABC_trans_CmpB"/>
    <property type="match status" value="1"/>
</dbReference>
<dbReference type="PANTHER" id="PTHR40076">
    <property type="entry name" value="MEMBRANE PROTEIN-RELATED"/>
    <property type="match status" value="1"/>
</dbReference>